<dbReference type="Proteomes" id="UP000230002">
    <property type="component" value="Unassembled WGS sequence"/>
</dbReference>
<proteinExistence type="predicted"/>
<feature type="region of interest" description="Disordered" evidence="1">
    <location>
        <begin position="1"/>
        <end position="28"/>
    </location>
</feature>
<gene>
    <name evidence="2" type="ORF">GSI_09603</name>
</gene>
<keyword evidence="3" id="KW-1185">Reference proteome</keyword>
<accession>A0A2G8S3K2</accession>
<evidence type="ECO:0000313" key="2">
    <source>
        <dbReference type="EMBL" id="PIL28314.1"/>
    </source>
</evidence>
<evidence type="ECO:0000313" key="3">
    <source>
        <dbReference type="Proteomes" id="UP000230002"/>
    </source>
</evidence>
<dbReference type="AlphaFoldDB" id="A0A2G8S3K2"/>
<feature type="compositionally biased region" description="Basic residues" evidence="1">
    <location>
        <begin position="115"/>
        <end position="128"/>
    </location>
</feature>
<protein>
    <submittedName>
        <fullName evidence="2">Uncharacterized protein</fullName>
    </submittedName>
</protein>
<name>A0A2G8S3K2_9APHY</name>
<feature type="region of interest" description="Disordered" evidence="1">
    <location>
        <begin position="78"/>
        <end position="128"/>
    </location>
</feature>
<evidence type="ECO:0000256" key="1">
    <source>
        <dbReference type="SAM" id="MobiDB-lite"/>
    </source>
</evidence>
<dbReference type="EMBL" id="AYKW01000025">
    <property type="protein sequence ID" value="PIL28314.1"/>
    <property type="molecule type" value="Genomic_DNA"/>
</dbReference>
<feature type="compositionally biased region" description="Polar residues" evidence="1">
    <location>
        <begin position="1"/>
        <end position="21"/>
    </location>
</feature>
<feature type="compositionally biased region" description="Basic and acidic residues" evidence="1">
    <location>
        <begin position="81"/>
        <end position="90"/>
    </location>
</feature>
<reference evidence="2 3" key="1">
    <citation type="journal article" date="2015" name="Sci. Rep.">
        <title>Chromosome-level genome map provides insights into diverse defense mechanisms in the medicinal fungus Ganoderma sinense.</title>
        <authorList>
            <person name="Zhu Y."/>
            <person name="Xu J."/>
            <person name="Sun C."/>
            <person name="Zhou S."/>
            <person name="Xu H."/>
            <person name="Nelson D.R."/>
            <person name="Qian J."/>
            <person name="Song J."/>
            <person name="Luo H."/>
            <person name="Xiang L."/>
            <person name="Li Y."/>
            <person name="Xu Z."/>
            <person name="Ji A."/>
            <person name="Wang L."/>
            <person name="Lu S."/>
            <person name="Hayward A."/>
            <person name="Sun W."/>
            <person name="Li X."/>
            <person name="Schwartz D.C."/>
            <person name="Wang Y."/>
            <person name="Chen S."/>
        </authorList>
    </citation>
    <scope>NUCLEOTIDE SEQUENCE [LARGE SCALE GENOMIC DNA]</scope>
    <source>
        <strain evidence="2 3">ZZ0214-1</strain>
    </source>
</reference>
<comment type="caution">
    <text evidence="2">The sequence shown here is derived from an EMBL/GenBank/DDBJ whole genome shotgun (WGS) entry which is preliminary data.</text>
</comment>
<sequence>MLTTASQSATRTSGYSPSNSPCTPPLIPPFLEALRHRAAHQRSLRDLQARVPTFDVQPTWRVTRRPGPPLTNLKVKLKREKAKEKMKGPGEEEDALALGRQASARRSDQNASGKTKLRASRWRPYGRT</sequence>
<organism evidence="2 3">
    <name type="scientific">Ganoderma sinense ZZ0214-1</name>
    <dbReference type="NCBI Taxonomy" id="1077348"/>
    <lineage>
        <taxon>Eukaryota</taxon>
        <taxon>Fungi</taxon>
        <taxon>Dikarya</taxon>
        <taxon>Basidiomycota</taxon>
        <taxon>Agaricomycotina</taxon>
        <taxon>Agaricomycetes</taxon>
        <taxon>Polyporales</taxon>
        <taxon>Polyporaceae</taxon>
        <taxon>Ganoderma</taxon>
    </lineage>
</organism>